<organism evidence="1 2">
    <name type="scientific">Sagittula salina</name>
    <dbReference type="NCBI Taxonomy" id="2820268"/>
    <lineage>
        <taxon>Bacteria</taxon>
        <taxon>Pseudomonadati</taxon>
        <taxon>Pseudomonadota</taxon>
        <taxon>Alphaproteobacteria</taxon>
        <taxon>Rhodobacterales</taxon>
        <taxon>Roseobacteraceae</taxon>
        <taxon>Sagittula</taxon>
    </lineage>
</organism>
<dbReference type="Proteomes" id="UP000675940">
    <property type="component" value="Unassembled WGS sequence"/>
</dbReference>
<dbReference type="EMBL" id="JAGISH010000015">
    <property type="protein sequence ID" value="MBP0484646.1"/>
    <property type="molecule type" value="Genomic_DNA"/>
</dbReference>
<accession>A0A940MNA6</accession>
<sequence length="67" mass="7519">MKFDIDMTREEAEAFSHALSDVLCWMSGFCAARAGTDTADDLPFNRHKVRDLNIKIKSALDKGDQSK</sequence>
<comment type="caution">
    <text evidence="1">The sequence shown here is derived from an EMBL/GenBank/DDBJ whole genome shotgun (WGS) entry which is preliminary data.</text>
</comment>
<protein>
    <submittedName>
        <fullName evidence="1">Uncharacterized protein</fullName>
    </submittedName>
</protein>
<dbReference type="AlphaFoldDB" id="A0A940MNA6"/>
<keyword evidence="2" id="KW-1185">Reference proteome</keyword>
<proteinExistence type="predicted"/>
<evidence type="ECO:0000313" key="2">
    <source>
        <dbReference type="Proteomes" id="UP000675940"/>
    </source>
</evidence>
<evidence type="ECO:0000313" key="1">
    <source>
        <dbReference type="EMBL" id="MBP0484646.1"/>
    </source>
</evidence>
<reference evidence="1" key="1">
    <citation type="submission" date="2021-03" db="EMBL/GenBank/DDBJ databases">
        <title>Sagittula salina sp. nov. strain M10.9X isolated from the marine waste.</title>
        <authorList>
            <person name="Satari L."/>
            <person name="Molina-Menor E."/>
            <person name="Vidal-Verdu A."/>
            <person name="Pascual J."/>
            <person name="Pereto J."/>
            <person name="Porcar M."/>
        </authorList>
    </citation>
    <scope>NUCLEOTIDE SEQUENCE</scope>
    <source>
        <strain evidence="1">M10.9X</strain>
    </source>
</reference>
<name>A0A940MNA6_9RHOB</name>
<gene>
    <name evidence="1" type="ORF">J5474_19415</name>
</gene>
<dbReference type="RefSeq" id="WP_209363177.1">
    <property type="nucleotide sequence ID" value="NZ_JAGISH010000015.1"/>
</dbReference>